<feature type="transmembrane region" description="Helical" evidence="8">
    <location>
        <begin position="28"/>
        <end position="45"/>
    </location>
</feature>
<dbReference type="Gene3D" id="3.40.50.10960">
    <property type="match status" value="1"/>
</dbReference>
<keyword evidence="11" id="KW-1185">Reference proteome</keyword>
<feature type="domain" description="POTRA" evidence="9">
    <location>
        <begin position="50"/>
        <end position="120"/>
    </location>
</feature>
<dbReference type="AlphaFoldDB" id="A0A941AR78"/>
<dbReference type="Proteomes" id="UP000678228">
    <property type="component" value="Unassembled WGS sequence"/>
</dbReference>
<dbReference type="InterPro" id="IPR026580">
    <property type="entry name" value="DivIB"/>
</dbReference>
<keyword evidence="6 8" id="KW-0472">Membrane</keyword>
<comment type="subcellular location">
    <subcellularLocation>
        <location evidence="8">Cell membrane</location>
        <topology evidence="8">Single-pass type II membrane protein</topology>
    </subcellularLocation>
    <subcellularLocation>
        <location evidence="1">Membrane</location>
    </subcellularLocation>
    <text evidence="8">Localizes to the division septum.</text>
</comment>
<dbReference type="PANTHER" id="PTHR37820">
    <property type="entry name" value="CELL DIVISION PROTEIN DIVIB"/>
    <property type="match status" value="1"/>
</dbReference>
<keyword evidence="2 8" id="KW-1003">Cell membrane</keyword>
<keyword evidence="3 8" id="KW-0132">Cell division</keyword>
<sequence length="259" mass="29867">MSEEKIVTINEKIPTLKEQRKQRANRRLLFFLSFFFLLLLCIIYFQSPASHIKDFVVEGNVHLSEEQIIRQGELSLGTSIWNLEKENIENRLTNHKEIASAVVERQIPNTVKVTVREHERIGYLVLEGKYYPILETGQYLDQLAEDQLPADAPILINFSEGMELTEIASELKLFPSQLLERISEIIYQPTETDPLSLVLFMTDGIEVHTSIQGFHENMLAYPTIVNEINPEKKGILHMKMSPYFEDLTTEEDEDIEGEG</sequence>
<comment type="similarity">
    <text evidence="8">Belongs to the FtsQ/DivIB family. DivIB subfamily.</text>
</comment>
<reference evidence="10" key="1">
    <citation type="submission" date="2021-03" db="EMBL/GenBank/DDBJ databases">
        <title>Bacillus suaedae sp. nov., isolated from Suaeda aralocaspica.</title>
        <authorList>
            <person name="Lei R.F.R."/>
        </authorList>
    </citation>
    <scope>NUCLEOTIDE SEQUENCE</scope>
    <source>
        <strain evidence="10">YZJH907-2</strain>
    </source>
</reference>
<dbReference type="InterPro" id="IPR050487">
    <property type="entry name" value="FtsQ_DivIB"/>
</dbReference>
<evidence type="ECO:0000256" key="7">
    <source>
        <dbReference type="ARBA" id="ARBA00023306"/>
    </source>
</evidence>
<accession>A0A941AR78</accession>
<evidence type="ECO:0000256" key="3">
    <source>
        <dbReference type="ARBA" id="ARBA00022618"/>
    </source>
</evidence>
<dbReference type="GO" id="GO:0032153">
    <property type="term" value="C:cell division site"/>
    <property type="evidence" value="ECO:0007669"/>
    <property type="project" value="UniProtKB-UniRule"/>
</dbReference>
<protein>
    <recommendedName>
        <fullName evidence="8">Cell division protein DivIB</fullName>
    </recommendedName>
</protein>
<dbReference type="RefSeq" id="WP_210597818.1">
    <property type="nucleotide sequence ID" value="NZ_JAGKSQ010000005.1"/>
</dbReference>
<dbReference type="InterPro" id="IPR013685">
    <property type="entry name" value="POTRA_FtsQ_type"/>
</dbReference>
<dbReference type="GO" id="GO:0005886">
    <property type="term" value="C:plasma membrane"/>
    <property type="evidence" value="ECO:0007669"/>
    <property type="project" value="UniProtKB-SubCell"/>
</dbReference>
<dbReference type="InterPro" id="IPR034746">
    <property type="entry name" value="POTRA"/>
</dbReference>
<evidence type="ECO:0000256" key="6">
    <source>
        <dbReference type="ARBA" id="ARBA00023136"/>
    </source>
</evidence>
<keyword evidence="5 8" id="KW-1133">Transmembrane helix</keyword>
<dbReference type="EMBL" id="JAGKSQ010000005">
    <property type="protein sequence ID" value="MBP3952123.1"/>
    <property type="molecule type" value="Genomic_DNA"/>
</dbReference>
<evidence type="ECO:0000256" key="8">
    <source>
        <dbReference type="HAMAP-Rule" id="MF_00912"/>
    </source>
</evidence>
<proteinExistence type="inferred from homology"/>
<dbReference type="Gene3D" id="3.10.20.310">
    <property type="entry name" value="membrane protein fhac"/>
    <property type="match status" value="1"/>
</dbReference>
<evidence type="ECO:0000256" key="1">
    <source>
        <dbReference type="ARBA" id="ARBA00004370"/>
    </source>
</evidence>
<dbReference type="PANTHER" id="PTHR37820:SF1">
    <property type="entry name" value="CELL DIVISION PROTEIN FTSQ"/>
    <property type="match status" value="1"/>
</dbReference>
<comment type="caution">
    <text evidence="10">The sequence shown here is derived from an EMBL/GenBank/DDBJ whole genome shotgun (WGS) entry which is preliminary data.</text>
</comment>
<gene>
    <name evidence="8" type="primary">divIB</name>
    <name evidence="10" type="ORF">J7W16_13360</name>
</gene>
<dbReference type="InterPro" id="IPR005548">
    <property type="entry name" value="Cell_div_FtsQ/DivIB_C"/>
</dbReference>
<keyword evidence="4 8" id="KW-0812">Transmembrane</keyword>
<dbReference type="Pfam" id="PF08478">
    <property type="entry name" value="POTRA_1"/>
    <property type="match status" value="1"/>
</dbReference>
<evidence type="ECO:0000256" key="4">
    <source>
        <dbReference type="ARBA" id="ARBA00022692"/>
    </source>
</evidence>
<dbReference type="HAMAP" id="MF_00912">
    <property type="entry name" value="DivIB"/>
    <property type="match status" value="1"/>
</dbReference>
<evidence type="ECO:0000259" key="9">
    <source>
        <dbReference type="PROSITE" id="PS51779"/>
    </source>
</evidence>
<keyword evidence="7 8" id="KW-0131">Cell cycle</keyword>
<name>A0A941AR78_9BACI</name>
<dbReference type="GO" id="GO:0043093">
    <property type="term" value="P:FtsZ-dependent cytokinesis"/>
    <property type="evidence" value="ECO:0007669"/>
    <property type="project" value="UniProtKB-UniRule"/>
</dbReference>
<comment type="function">
    <text evidence="8">Cell division protein that may be involved in stabilizing or promoting the assembly of the division complex.</text>
</comment>
<evidence type="ECO:0000313" key="11">
    <source>
        <dbReference type="Proteomes" id="UP000678228"/>
    </source>
</evidence>
<evidence type="ECO:0000256" key="2">
    <source>
        <dbReference type="ARBA" id="ARBA00022475"/>
    </source>
</evidence>
<evidence type="ECO:0000256" key="5">
    <source>
        <dbReference type="ARBA" id="ARBA00022989"/>
    </source>
</evidence>
<organism evidence="10 11">
    <name type="scientific">Halalkalibacter suaedae</name>
    <dbReference type="NCBI Taxonomy" id="2822140"/>
    <lineage>
        <taxon>Bacteria</taxon>
        <taxon>Bacillati</taxon>
        <taxon>Bacillota</taxon>
        <taxon>Bacilli</taxon>
        <taxon>Bacillales</taxon>
        <taxon>Bacillaceae</taxon>
        <taxon>Halalkalibacter</taxon>
    </lineage>
</organism>
<evidence type="ECO:0000313" key="10">
    <source>
        <dbReference type="EMBL" id="MBP3952123.1"/>
    </source>
</evidence>
<dbReference type="Pfam" id="PF03799">
    <property type="entry name" value="FtsQ_DivIB_C"/>
    <property type="match status" value="1"/>
</dbReference>
<dbReference type="PROSITE" id="PS51779">
    <property type="entry name" value="POTRA"/>
    <property type="match status" value="1"/>
</dbReference>